<dbReference type="InterPro" id="IPR050570">
    <property type="entry name" value="Cell_wall_metabolism_enzyme"/>
</dbReference>
<dbReference type="Pfam" id="PF01551">
    <property type="entry name" value="Peptidase_M23"/>
    <property type="match status" value="1"/>
</dbReference>
<name>A0A382D4J8_9ZZZZ</name>
<dbReference type="CDD" id="cd12797">
    <property type="entry name" value="M23_peptidase"/>
    <property type="match status" value="1"/>
</dbReference>
<dbReference type="Gene3D" id="6.10.250.3150">
    <property type="match status" value="1"/>
</dbReference>
<dbReference type="GO" id="GO:0004222">
    <property type="term" value="F:metalloendopeptidase activity"/>
    <property type="evidence" value="ECO:0007669"/>
    <property type="project" value="TreeGrafter"/>
</dbReference>
<dbReference type="PANTHER" id="PTHR21666">
    <property type="entry name" value="PEPTIDASE-RELATED"/>
    <property type="match status" value="1"/>
</dbReference>
<feature type="compositionally biased region" description="Basic residues" evidence="3">
    <location>
        <begin position="190"/>
        <end position="203"/>
    </location>
</feature>
<keyword evidence="1" id="KW-0732">Signal</keyword>
<sequence length="395" mass="46163">MYRNVKNIVWIFSLISIVLPQRDFDEELKYQNESIESLKKEMEDLRKKIEKMSTREESTAKKIIVLEKEIALTDRLISELAKEEEITRDLILKTEKKLQYQGDELDELRERYRKRVIYAYTRGRPSNLEKMFSTVSWRQSVYRKEYLKIISSVEKNIRKKINSLLIIIGQDKLNLEAGLRKNISLNKEKSKQKKNLKHRKSTRKKELASLSKNKGELSEYLKEKDRGHKELEKLRASILEDKARFEREERIRRQQEALKSKQFSQLKGQLPWPINGKIVTKFGRQYNPKLKTTTEYPGVDIQGKANMPVKTILNGIVVTITYLRGYGTTVIIDHGGGFYTVYSQLKSLKTHVNSEVRSGDVIAHLAESNSENSAALHFEIWGDGEKLDPEKWLTK</sequence>
<protein>
    <recommendedName>
        <fullName evidence="4">M23ase beta-sheet core domain-containing protein</fullName>
    </recommendedName>
</protein>
<dbReference type="Gene3D" id="2.70.70.10">
    <property type="entry name" value="Glucose Permease (Domain IIA)"/>
    <property type="match status" value="1"/>
</dbReference>
<dbReference type="InterPro" id="IPR011055">
    <property type="entry name" value="Dup_hybrid_motif"/>
</dbReference>
<evidence type="ECO:0000259" key="4">
    <source>
        <dbReference type="Pfam" id="PF01551"/>
    </source>
</evidence>
<evidence type="ECO:0000256" key="3">
    <source>
        <dbReference type="SAM" id="MobiDB-lite"/>
    </source>
</evidence>
<gene>
    <name evidence="5" type="ORF">METZ01_LOCUS185826</name>
</gene>
<evidence type="ECO:0000256" key="2">
    <source>
        <dbReference type="SAM" id="Coils"/>
    </source>
</evidence>
<accession>A0A382D4J8</accession>
<dbReference type="EMBL" id="UINC01037456">
    <property type="protein sequence ID" value="SVB32972.1"/>
    <property type="molecule type" value="Genomic_DNA"/>
</dbReference>
<dbReference type="AlphaFoldDB" id="A0A382D4J8"/>
<feature type="domain" description="M23ase beta-sheet core" evidence="4">
    <location>
        <begin position="297"/>
        <end position="389"/>
    </location>
</feature>
<evidence type="ECO:0000256" key="1">
    <source>
        <dbReference type="ARBA" id="ARBA00022729"/>
    </source>
</evidence>
<evidence type="ECO:0000313" key="5">
    <source>
        <dbReference type="EMBL" id="SVB32972.1"/>
    </source>
</evidence>
<feature type="region of interest" description="Disordered" evidence="3">
    <location>
        <begin position="189"/>
        <end position="211"/>
    </location>
</feature>
<dbReference type="InterPro" id="IPR016047">
    <property type="entry name" value="M23ase_b-sheet_dom"/>
</dbReference>
<dbReference type="SUPFAM" id="SSF51261">
    <property type="entry name" value="Duplicated hybrid motif"/>
    <property type="match status" value="1"/>
</dbReference>
<feature type="coiled-coil region" evidence="2">
    <location>
        <begin position="28"/>
        <end position="62"/>
    </location>
</feature>
<keyword evidence="2" id="KW-0175">Coiled coil</keyword>
<reference evidence="5" key="1">
    <citation type="submission" date="2018-05" db="EMBL/GenBank/DDBJ databases">
        <authorList>
            <person name="Lanie J.A."/>
            <person name="Ng W.-L."/>
            <person name="Kazmierczak K.M."/>
            <person name="Andrzejewski T.M."/>
            <person name="Davidsen T.M."/>
            <person name="Wayne K.J."/>
            <person name="Tettelin H."/>
            <person name="Glass J.I."/>
            <person name="Rusch D."/>
            <person name="Podicherti R."/>
            <person name="Tsui H.-C.T."/>
            <person name="Winkler M.E."/>
        </authorList>
    </citation>
    <scope>NUCLEOTIDE SEQUENCE</scope>
</reference>
<dbReference type="PANTHER" id="PTHR21666:SF289">
    <property type="entry name" value="L-ALA--D-GLU ENDOPEPTIDASE"/>
    <property type="match status" value="1"/>
</dbReference>
<organism evidence="5">
    <name type="scientific">marine metagenome</name>
    <dbReference type="NCBI Taxonomy" id="408172"/>
    <lineage>
        <taxon>unclassified sequences</taxon>
        <taxon>metagenomes</taxon>
        <taxon>ecological metagenomes</taxon>
    </lineage>
</organism>
<proteinExistence type="predicted"/>